<feature type="transmembrane region" description="Helical" evidence="6">
    <location>
        <begin position="189"/>
        <end position="206"/>
    </location>
</feature>
<evidence type="ECO:0000256" key="1">
    <source>
        <dbReference type="ARBA" id="ARBA00004651"/>
    </source>
</evidence>
<dbReference type="EMBL" id="SUTF01000001">
    <property type="protein sequence ID" value="MBE6509875.1"/>
    <property type="molecule type" value="Genomic_DNA"/>
</dbReference>
<keyword evidence="8" id="KW-0808">Transferase</keyword>
<feature type="transmembrane region" description="Helical" evidence="6">
    <location>
        <begin position="299"/>
        <end position="318"/>
    </location>
</feature>
<sequence>MNINRIVYFDVIRSFAIISVLLIHVSAFTSVSIIPQFDLGPSLNWWIYNFDINFFKCGVDLFLMLTGALLLGREWNIKSFLIKKIPRIIKPFIFWTIVSSILFVGCYNFLYFNIPPFNSFTEIINFIFTSQGIFTHYWYFWMILGVYLTIPIYNLFVLNASQNELEYFMIIWILSSFLFFDPFLKLPNYLIYLSSPIGFVIAGYYLKITNRKILNNPYFALCCIFLSVLLSMLFTFIYSNSQVIVEWNRYSIFPVVESIGIFILFKNFHKLNFHFSKFYKLKNILINCVHSLAKCSYGIYLFHLIVLYLVNGVIYTSFNGRFKLWSLLLFVLTLFISWGIIVIFEKIPHMKEFVT</sequence>
<gene>
    <name evidence="8" type="ORF">E7Z74_01190</name>
</gene>
<dbReference type="GO" id="GO:0009246">
    <property type="term" value="P:enterobacterial common antigen biosynthetic process"/>
    <property type="evidence" value="ECO:0007669"/>
    <property type="project" value="TreeGrafter"/>
</dbReference>
<keyword evidence="4 6" id="KW-1133">Transmembrane helix</keyword>
<feature type="transmembrane region" description="Helical" evidence="6">
    <location>
        <begin position="92"/>
        <end position="112"/>
    </location>
</feature>
<accession>A0A8T3VPH4</accession>
<protein>
    <submittedName>
        <fullName evidence="8">Acyltransferase</fullName>
    </submittedName>
</protein>
<evidence type="ECO:0000313" key="9">
    <source>
        <dbReference type="Proteomes" id="UP000713479"/>
    </source>
</evidence>
<dbReference type="InterPro" id="IPR002656">
    <property type="entry name" value="Acyl_transf_3_dom"/>
</dbReference>
<dbReference type="GO" id="GO:0016413">
    <property type="term" value="F:O-acetyltransferase activity"/>
    <property type="evidence" value="ECO:0007669"/>
    <property type="project" value="TreeGrafter"/>
</dbReference>
<feature type="transmembrane region" description="Helical" evidence="6">
    <location>
        <begin position="250"/>
        <end position="268"/>
    </location>
</feature>
<reference evidence="8" key="1">
    <citation type="submission" date="2019-04" db="EMBL/GenBank/DDBJ databases">
        <title>Evolution of Biomass-Degrading Anaerobic Consortia Revealed by Metagenomics.</title>
        <authorList>
            <person name="Peng X."/>
        </authorList>
    </citation>
    <scope>NUCLEOTIDE SEQUENCE</scope>
    <source>
        <strain evidence="8">SIG13</strain>
    </source>
</reference>
<evidence type="ECO:0000256" key="6">
    <source>
        <dbReference type="SAM" id="Phobius"/>
    </source>
</evidence>
<dbReference type="AlphaFoldDB" id="A0A8T3VPH4"/>
<evidence type="ECO:0000256" key="4">
    <source>
        <dbReference type="ARBA" id="ARBA00022989"/>
    </source>
</evidence>
<dbReference type="Pfam" id="PF01757">
    <property type="entry name" value="Acyl_transf_3"/>
    <property type="match status" value="1"/>
</dbReference>
<evidence type="ECO:0000256" key="5">
    <source>
        <dbReference type="ARBA" id="ARBA00023136"/>
    </source>
</evidence>
<keyword evidence="2" id="KW-1003">Cell membrane</keyword>
<proteinExistence type="predicted"/>
<name>A0A8T3VPH4_9EURY</name>
<feature type="transmembrane region" description="Helical" evidence="6">
    <location>
        <begin position="165"/>
        <end position="183"/>
    </location>
</feature>
<dbReference type="PANTHER" id="PTHR40074:SF2">
    <property type="entry name" value="O-ACETYLTRANSFERASE WECH"/>
    <property type="match status" value="1"/>
</dbReference>
<evidence type="ECO:0000256" key="2">
    <source>
        <dbReference type="ARBA" id="ARBA00022475"/>
    </source>
</evidence>
<evidence type="ECO:0000313" key="8">
    <source>
        <dbReference type="EMBL" id="MBE6509875.1"/>
    </source>
</evidence>
<feature type="transmembrane region" description="Helical" evidence="6">
    <location>
        <begin position="324"/>
        <end position="344"/>
    </location>
</feature>
<feature type="transmembrane region" description="Helical" evidence="6">
    <location>
        <begin position="138"/>
        <end position="158"/>
    </location>
</feature>
<evidence type="ECO:0000256" key="3">
    <source>
        <dbReference type="ARBA" id="ARBA00022692"/>
    </source>
</evidence>
<keyword evidence="3 6" id="KW-0812">Transmembrane</keyword>
<dbReference type="GO" id="GO:0005886">
    <property type="term" value="C:plasma membrane"/>
    <property type="evidence" value="ECO:0007669"/>
    <property type="project" value="UniProtKB-SubCell"/>
</dbReference>
<dbReference type="PANTHER" id="PTHR40074">
    <property type="entry name" value="O-ACETYLTRANSFERASE WECH"/>
    <property type="match status" value="1"/>
</dbReference>
<feature type="transmembrane region" description="Helical" evidence="6">
    <location>
        <begin position="46"/>
        <end position="71"/>
    </location>
</feature>
<feature type="transmembrane region" description="Helical" evidence="6">
    <location>
        <begin position="218"/>
        <end position="238"/>
    </location>
</feature>
<evidence type="ECO:0000259" key="7">
    <source>
        <dbReference type="Pfam" id="PF01757"/>
    </source>
</evidence>
<comment type="subcellular location">
    <subcellularLocation>
        <location evidence="1">Cell membrane</location>
        <topology evidence="1">Multi-pass membrane protein</topology>
    </subcellularLocation>
</comment>
<comment type="caution">
    <text evidence="8">The sequence shown here is derived from an EMBL/GenBank/DDBJ whole genome shotgun (WGS) entry which is preliminary data.</text>
</comment>
<dbReference type="Proteomes" id="UP000713479">
    <property type="component" value="Unassembled WGS sequence"/>
</dbReference>
<keyword evidence="8" id="KW-0012">Acyltransferase</keyword>
<organism evidence="8 9">
    <name type="scientific">Methanobrevibacter millerae</name>
    <dbReference type="NCBI Taxonomy" id="230361"/>
    <lineage>
        <taxon>Archaea</taxon>
        <taxon>Methanobacteriati</taxon>
        <taxon>Methanobacteriota</taxon>
        <taxon>Methanomada group</taxon>
        <taxon>Methanobacteria</taxon>
        <taxon>Methanobacteriales</taxon>
        <taxon>Methanobacteriaceae</taxon>
        <taxon>Methanobrevibacter</taxon>
    </lineage>
</organism>
<feature type="transmembrane region" description="Helical" evidence="6">
    <location>
        <begin position="12"/>
        <end position="34"/>
    </location>
</feature>
<keyword evidence="5 6" id="KW-0472">Membrane</keyword>
<feature type="domain" description="Acyltransferase 3" evidence="7">
    <location>
        <begin position="7"/>
        <end position="341"/>
    </location>
</feature>